<accession>A0AAN9QWY7</accession>
<organism evidence="1 2">
    <name type="scientific">Phaseolus coccineus</name>
    <name type="common">Scarlet runner bean</name>
    <name type="synonym">Phaseolus multiflorus</name>
    <dbReference type="NCBI Taxonomy" id="3886"/>
    <lineage>
        <taxon>Eukaryota</taxon>
        <taxon>Viridiplantae</taxon>
        <taxon>Streptophyta</taxon>
        <taxon>Embryophyta</taxon>
        <taxon>Tracheophyta</taxon>
        <taxon>Spermatophyta</taxon>
        <taxon>Magnoliopsida</taxon>
        <taxon>eudicotyledons</taxon>
        <taxon>Gunneridae</taxon>
        <taxon>Pentapetalae</taxon>
        <taxon>rosids</taxon>
        <taxon>fabids</taxon>
        <taxon>Fabales</taxon>
        <taxon>Fabaceae</taxon>
        <taxon>Papilionoideae</taxon>
        <taxon>50 kb inversion clade</taxon>
        <taxon>NPAAA clade</taxon>
        <taxon>indigoferoid/millettioid clade</taxon>
        <taxon>Phaseoleae</taxon>
        <taxon>Phaseolus</taxon>
    </lineage>
</organism>
<sequence>MKRVGFVEREREGKVKSGCGWEKGWVKMLLGIPARMEKGFYGGWRGEAGSSVKQANPLMLVCAQEYRKWWVKENGSLATQHFSMVVGSMGTASFHNGVLLLQNAIINTIEKIIY</sequence>
<name>A0AAN9QWY7_PHACN</name>
<keyword evidence="2" id="KW-1185">Reference proteome</keyword>
<evidence type="ECO:0000313" key="1">
    <source>
        <dbReference type="EMBL" id="KAK7346173.1"/>
    </source>
</evidence>
<gene>
    <name evidence="1" type="ORF">VNO80_20688</name>
</gene>
<proteinExistence type="predicted"/>
<dbReference type="AlphaFoldDB" id="A0AAN9QWY7"/>
<dbReference type="EMBL" id="JAYMYR010000008">
    <property type="protein sequence ID" value="KAK7346173.1"/>
    <property type="molecule type" value="Genomic_DNA"/>
</dbReference>
<dbReference type="Proteomes" id="UP001374584">
    <property type="component" value="Unassembled WGS sequence"/>
</dbReference>
<reference evidence="1 2" key="1">
    <citation type="submission" date="2024-01" db="EMBL/GenBank/DDBJ databases">
        <title>The genomes of 5 underutilized Papilionoideae crops provide insights into root nodulation and disease resistanc.</title>
        <authorList>
            <person name="Jiang F."/>
        </authorList>
    </citation>
    <scope>NUCLEOTIDE SEQUENCE [LARGE SCALE GENOMIC DNA]</scope>
    <source>
        <strain evidence="1">JINMINGXINNONG_FW02</strain>
        <tissue evidence="1">Leaves</tissue>
    </source>
</reference>
<comment type="caution">
    <text evidence="1">The sequence shown here is derived from an EMBL/GenBank/DDBJ whole genome shotgun (WGS) entry which is preliminary data.</text>
</comment>
<protein>
    <submittedName>
        <fullName evidence="1">Uncharacterized protein</fullName>
    </submittedName>
</protein>
<evidence type="ECO:0000313" key="2">
    <source>
        <dbReference type="Proteomes" id="UP001374584"/>
    </source>
</evidence>